<evidence type="ECO:0000313" key="3">
    <source>
        <dbReference type="Proteomes" id="UP000639643"/>
    </source>
</evidence>
<feature type="compositionally biased region" description="Polar residues" evidence="1">
    <location>
        <begin position="329"/>
        <end position="338"/>
    </location>
</feature>
<gene>
    <name evidence="2" type="ORF">CMUS01_08135</name>
</gene>
<dbReference type="AlphaFoldDB" id="A0A8H6NEB1"/>
<evidence type="ECO:0000313" key="2">
    <source>
        <dbReference type="EMBL" id="KAF6829460.1"/>
    </source>
</evidence>
<comment type="caution">
    <text evidence="2">The sequence shown here is derived from an EMBL/GenBank/DDBJ whole genome shotgun (WGS) entry which is preliminary data.</text>
</comment>
<keyword evidence="3" id="KW-1185">Reference proteome</keyword>
<name>A0A8H6NEB1_9PEZI</name>
<sequence>MSQVCGIDEPFLVGERPLAMASVAARMSWAAQRETTREEDRTYSLPGVFGVHIPLLYGEGGRNAFIRLQEELVWTSDDQTIFAWHWYGPYPEDDYNFPWLASSPNDFLGCHDVVVCNRIQLPSHFFMTNTGIRMVLPIVYDNQSNIRRTFAILECRRSTDYWNTFAVPVVIRGNRCIRADPSMVLFDRAYARSRSILFKLHLETRWSHRAPTQSLILPQKTAMLVLRSLPPGYRIHSVIPPTGRTAWSDTSGYLVHKPDIESPNACSVIATVADGSIDVPFEILCVIVKPRPGSGPNVTKHGAALVDPESFGLLSENDAGPQSHDFLGSSCQSVRSPG</sequence>
<dbReference type="PANTHER" id="PTHR10622:SF10">
    <property type="entry name" value="HET DOMAIN-CONTAINING PROTEIN"/>
    <property type="match status" value="1"/>
</dbReference>
<dbReference type="PANTHER" id="PTHR10622">
    <property type="entry name" value="HET DOMAIN-CONTAINING PROTEIN"/>
    <property type="match status" value="1"/>
</dbReference>
<dbReference type="OrthoDB" id="20872at2759"/>
<protein>
    <submittedName>
        <fullName evidence="2">Het domain protein</fullName>
    </submittedName>
</protein>
<dbReference type="Proteomes" id="UP000639643">
    <property type="component" value="Unassembled WGS sequence"/>
</dbReference>
<proteinExistence type="predicted"/>
<evidence type="ECO:0000256" key="1">
    <source>
        <dbReference type="SAM" id="MobiDB-lite"/>
    </source>
</evidence>
<dbReference type="EMBL" id="WIGM01000309">
    <property type="protein sequence ID" value="KAF6829460.1"/>
    <property type="molecule type" value="Genomic_DNA"/>
</dbReference>
<accession>A0A8H6NEB1</accession>
<reference evidence="2" key="1">
    <citation type="journal article" date="2020" name="Phytopathology">
        <title>Genome Sequence Resources of Colletotrichum truncatum, C. plurivorum, C. musicola, and C. sojae: Four Species Pathogenic to Soybean (Glycine max).</title>
        <authorList>
            <person name="Rogerio F."/>
            <person name="Boufleur T.R."/>
            <person name="Ciampi-Guillardi M."/>
            <person name="Sukno S.A."/>
            <person name="Thon M.R."/>
            <person name="Massola Junior N.S."/>
            <person name="Baroncelli R."/>
        </authorList>
    </citation>
    <scope>NUCLEOTIDE SEQUENCE</scope>
    <source>
        <strain evidence="2">LFN0074</strain>
    </source>
</reference>
<organism evidence="2 3">
    <name type="scientific">Colletotrichum musicola</name>
    <dbReference type="NCBI Taxonomy" id="2175873"/>
    <lineage>
        <taxon>Eukaryota</taxon>
        <taxon>Fungi</taxon>
        <taxon>Dikarya</taxon>
        <taxon>Ascomycota</taxon>
        <taxon>Pezizomycotina</taxon>
        <taxon>Sordariomycetes</taxon>
        <taxon>Hypocreomycetidae</taxon>
        <taxon>Glomerellales</taxon>
        <taxon>Glomerellaceae</taxon>
        <taxon>Colletotrichum</taxon>
        <taxon>Colletotrichum orchidearum species complex</taxon>
    </lineage>
</organism>
<feature type="region of interest" description="Disordered" evidence="1">
    <location>
        <begin position="313"/>
        <end position="338"/>
    </location>
</feature>